<evidence type="ECO:0000313" key="2">
    <source>
        <dbReference type="EMBL" id="GMT12283.1"/>
    </source>
</evidence>
<feature type="compositionally biased region" description="Basic and acidic residues" evidence="1">
    <location>
        <begin position="131"/>
        <end position="152"/>
    </location>
</feature>
<organism evidence="2 3">
    <name type="scientific">Pristionchus fissidentatus</name>
    <dbReference type="NCBI Taxonomy" id="1538716"/>
    <lineage>
        <taxon>Eukaryota</taxon>
        <taxon>Metazoa</taxon>
        <taxon>Ecdysozoa</taxon>
        <taxon>Nematoda</taxon>
        <taxon>Chromadorea</taxon>
        <taxon>Rhabditida</taxon>
        <taxon>Rhabditina</taxon>
        <taxon>Diplogasteromorpha</taxon>
        <taxon>Diplogasteroidea</taxon>
        <taxon>Neodiplogasteridae</taxon>
        <taxon>Pristionchus</taxon>
    </lineage>
</organism>
<sequence>PPLPPPSPPVPPPAAPPIPPAKREVNDYFAALLPLPGQNLPDPVKSGRAHSSLMQPSDQDEKKKSDPFEKKPSVWTQATPARRNTVAGVVNNCRNEFEKPENCDAKPEPSSNNAKDEEERTENKAKRRKREKEQRTDGMDELRRKAEKQVLQ</sequence>
<name>A0AAV5V1I2_9BILA</name>
<feature type="non-terminal residue" evidence="2">
    <location>
        <position position="152"/>
    </location>
</feature>
<dbReference type="AlphaFoldDB" id="A0AAV5V1I2"/>
<feature type="compositionally biased region" description="Basic and acidic residues" evidence="1">
    <location>
        <begin position="114"/>
        <end position="124"/>
    </location>
</feature>
<evidence type="ECO:0000313" key="3">
    <source>
        <dbReference type="Proteomes" id="UP001432322"/>
    </source>
</evidence>
<accession>A0AAV5V1I2</accession>
<feature type="compositionally biased region" description="Basic and acidic residues" evidence="1">
    <location>
        <begin position="59"/>
        <end position="72"/>
    </location>
</feature>
<dbReference type="EMBL" id="BTSY01000001">
    <property type="protein sequence ID" value="GMT12283.1"/>
    <property type="molecule type" value="Genomic_DNA"/>
</dbReference>
<proteinExistence type="predicted"/>
<gene>
    <name evidence="2" type="ORF">PFISCL1PPCAC_3580</name>
</gene>
<feature type="non-terminal residue" evidence="2">
    <location>
        <position position="1"/>
    </location>
</feature>
<dbReference type="Proteomes" id="UP001432322">
    <property type="component" value="Unassembled WGS sequence"/>
</dbReference>
<reference evidence="2" key="1">
    <citation type="submission" date="2023-10" db="EMBL/GenBank/DDBJ databases">
        <title>Genome assembly of Pristionchus species.</title>
        <authorList>
            <person name="Yoshida K."/>
            <person name="Sommer R.J."/>
        </authorList>
    </citation>
    <scope>NUCLEOTIDE SEQUENCE</scope>
    <source>
        <strain evidence="2">RS5133</strain>
    </source>
</reference>
<feature type="compositionally biased region" description="Basic and acidic residues" evidence="1">
    <location>
        <begin position="95"/>
        <end position="107"/>
    </location>
</feature>
<feature type="region of interest" description="Disordered" evidence="1">
    <location>
        <begin position="1"/>
        <end position="152"/>
    </location>
</feature>
<feature type="compositionally biased region" description="Pro residues" evidence="1">
    <location>
        <begin position="1"/>
        <end position="20"/>
    </location>
</feature>
<keyword evidence="3" id="KW-1185">Reference proteome</keyword>
<protein>
    <submittedName>
        <fullName evidence="2">Uncharacterized protein</fullName>
    </submittedName>
</protein>
<evidence type="ECO:0000256" key="1">
    <source>
        <dbReference type="SAM" id="MobiDB-lite"/>
    </source>
</evidence>
<comment type="caution">
    <text evidence="2">The sequence shown here is derived from an EMBL/GenBank/DDBJ whole genome shotgun (WGS) entry which is preliminary data.</text>
</comment>